<evidence type="ECO:0000313" key="2">
    <source>
        <dbReference type="EMBL" id="KAE8238010.1"/>
    </source>
</evidence>
<dbReference type="InterPro" id="IPR010714">
    <property type="entry name" value="Coatomer_asu_C"/>
</dbReference>
<name>A0A177T6V6_9BASI</name>
<gene>
    <name evidence="2" type="ORF">A4X13_0g8551</name>
</gene>
<dbReference type="AlphaFoldDB" id="A0A177T6V6"/>
<dbReference type="Pfam" id="PF06957">
    <property type="entry name" value="COPI_C"/>
    <property type="match status" value="1"/>
</dbReference>
<reference evidence="2" key="2">
    <citation type="journal article" date="2019" name="IMA Fungus">
        <title>Genome sequencing and comparison of five Tilletia species to identify candidate genes for the detection of regulated species infecting wheat.</title>
        <authorList>
            <person name="Nguyen H.D.T."/>
            <person name="Sultana T."/>
            <person name="Kesanakurti P."/>
            <person name="Hambleton S."/>
        </authorList>
    </citation>
    <scope>NUCLEOTIDE SEQUENCE</scope>
    <source>
        <strain evidence="2">DAOMC 236416</strain>
    </source>
</reference>
<protein>
    <recommendedName>
        <fullName evidence="1">Coatomer alpha subunit C-terminal domain-containing protein</fullName>
    </recommendedName>
</protein>
<evidence type="ECO:0000313" key="3">
    <source>
        <dbReference type="Proteomes" id="UP000077521"/>
    </source>
</evidence>
<feature type="domain" description="Coatomer alpha subunit C-terminal" evidence="1">
    <location>
        <begin position="2"/>
        <end position="113"/>
    </location>
</feature>
<dbReference type="GO" id="GO:0006886">
    <property type="term" value="P:intracellular protein transport"/>
    <property type="evidence" value="ECO:0007669"/>
    <property type="project" value="InterPro"/>
</dbReference>
<dbReference type="Proteomes" id="UP000077521">
    <property type="component" value="Unassembled WGS sequence"/>
</dbReference>
<dbReference type="EMBL" id="LWDF02001556">
    <property type="protein sequence ID" value="KAE8238010.1"/>
    <property type="molecule type" value="Genomic_DNA"/>
</dbReference>
<dbReference type="GO" id="GO:0016192">
    <property type="term" value="P:vesicle-mediated transport"/>
    <property type="evidence" value="ECO:0007669"/>
    <property type="project" value="InterPro"/>
</dbReference>
<accession>A0A177T6V6</accession>
<dbReference type="GO" id="GO:0030126">
    <property type="term" value="C:COPI vesicle coat"/>
    <property type="evidence" value="ECO:0007669"/>
    <property type="project" value="InterPro"/>
</dbReference>
<dbReference type="GO" id="GO:0005198">
    <property type="term" value="F:structural molecule activity"/>
    <property type="evidence" value="ECO:0007669"/>
    <property type="project" value="InterPro"/>
</dbReference>
<organism evidence="2 3">
    <name type="scientific">Tilletia indica</name>
    <dbReference type="NCBI Taxonomy" id="43049"/>
    <lineage>
        <taxon>Eukaryota</taxon>
        <taxon>Fungi</taxon>
        <taxon>Dikarya</taxon>
        <taxon>Basidiomycota</taxon>
        <taxon>Ustilaginomycotina</taxon>
        <taxon>Exobasidiomycetes</taxon>
        <taxon>Tilletiales</taxon>
        <taxon>Tilletiaceae</taxon>
        <taxon>Tilletia</taxon>
    </lineage>
</organism>
<reference evidence="2" key="1">
    <citation type="submission" date="2016-04" db="EMBL/GenBank/DDBJ databases">
        <authorList>
            <person name="Nguyen H.D."/>
            <person name="Samba Siva P."/>
            <person name="Cullis J."/>
            <person name="Levesque C.A."/>
            <person name="Hambleton S."/>
        </authorList>
    </citation>
    <scope>NUCLEOTIDE SEQUENCE</scope>
    <source>
        <strain evidence="2">DAOMC 236416</strain>
    </source>
</reference>
<keyword evidence="3" id="KW-1185">Reference proteome</keyword>
<comment type="caution">
    <text evidence="2">The sequence shown here is derived from an EMBL/GenBank/DDBJ whole genome shotgun (WGS) entry which is preliminary data.</text>
</comment>
<evidence type="ECO:0000259" key="1">
    <source>
        <dbReference type="Pfam" id="PF06957"/>
    </source>
</evidence>
<proteinExistence type="predicted"/>
<sequence length="115" mass="11842">MATATKAEDLAMASSFARLLLALNPAPKVAQSASATIAAADRNPRDAIVLPSYDHMEDKFVICAASHAIIPAGGAGAVTDAPSGAKYLPEFKGLVCRISKISEVGRLASGLRSFV</sequence>